<dbReference type="RefSeq" id="YP_009834418.1">
    <property type="nucleotide sequence ID" value="NC_048673.1"/>
</dbReference>
<name>A0A223LEG2_9CAUD</name>
<dbReference type="InterPro" id="IPR000836">
    <property type="entry name" value="PRTase_dom"/>
</dbReference>
<dbReference type="InterPro" id="IPR029057">
    <property type="entry name" value="PRTase-like"/>
</dbReference>
<accession>A0A223LEG2</accession>
<dbReference type="SUPFAM" id="SSF53271">
    <property type="entry name" value="PRTase-like"/>
    <property type="match status" value="1"/>
</dbReference>
<keyword evidence="4" id="KW-1185">Reference proteome</keyword>
<dbReference type="PANTHER" id="PTHR10210:SF41">
    <property type="entry name" value="RIBOSE-PHOSPHATE PYROPHOSPHOKINASE 1, CHLOROPLASTIC"/>
    <property type="match status" value="1"/>
</dbReference>
<dbReference type="NCBIfam" id="TIGR01251">
    <property type="entry name" value="ribP_PPkin"/>
    <property type="match status" value="1"/>
</dbReference>
<dbReference type="Gene3D" id="3.40.50.2020">
    <property type="match status" value="2"/>
</dbReference>
<dbReference type="Pfam" id="PF14572">
    <property type="entry name" value="Pribosyl_synth"/>
    <property type="match status" value="1"/>
</dbReference>
<dbReference type="SMART" id="SM01400">
    <property type="entry name" value="Pribosyltran_N"/>
    <property type="match status" value="1"/>
</dbReference>
<dbReference type="GO" id="GO:0002189">
    <property type="term" value="C:ribose phosphate diphosphokinase complex"/>
    <property type="evidence" value="ECO:0007669"/>
    <property type="project" value="TreeGrafter"/>
</dbReference>
<dbReference type="InterPro" id="IPR029099">
    <property type="entry name" value="Pribosyltran_N"/>
</dbReference>
<organism evidence="3 4">
    <name type="scientific">Aeromonas phage AS-zj</name>
    <dbReference type="NCBI Taxonomy" id="2024208"/>
    <lineage>
        <taxon>Viruses</taxon>
        <taxon>Duplodnaviria</taxon>
        <taxon>Heunggongvirae</taxon>
        <taxon>Uroviricota</taxon>
        <taxon>Caudoviricetes</taxon>
        <taxon>Pantevenvirales</taxon>
        <taxon>Straboviridae</taxon>
        <taxon>Emmerichvirinae</taxon>
        <taxon>Ceceduovirus</taxon>
        <taxon>Ceceduovirus aszj</taxon>
    </lineage>
</organism>
<dbReference type="EMBL" id="MF448340">
    <property type="protein sequence ID" value="ASU00434.1"/>
    <property type="molecule type" value="Genomic_DNA"/>
</dbReference>
<dbReference type="Proteomes" id="UP000226092">
    <property type="component" value="Segment"/>
</dbReference>
<evidence type="ECO:0000256" key="1">
    <source>
        <dbReference type="ARBA" id="ARBA00022727"/>
    </source>
</evidence>
<sequence>MYKLFVTYKDFNINHAIVDFKQFAGGEWNVKLPKDVIEYGAYEADTVRVDASIHDGDIMKLAILTDALHRFFGTGVRYVLDLSYLPYARQDRVMAVGESLSLRVFCDFINSMKYDLVCLTDPHSDVATALINNVFVNKQCCWGSQGISRRNYDAIVSPDAGALKKIYPQAQSAGLPVIEAMKTRDINTGEVSEPRFNADVKGKRLLIVDDICDGGRSFLNLGKVLKESGAVRVDLFVTHGIFSYNAKENLAQYIDNVYTRFDWTK</sequence>
<evidence type="ECO:0000313" key="4">
    <source>
        <dbReference type="Proteomes" id="UP000226092"/>
    </source>
</evidence>
<proteinExistence type="predicted"/>
<dbReference type="CDD" id="cd06223">
    <property type="entry name" value="PRTases_typeI"/>
    <property type="match status" value="1"/>
</dbReference>
<dbReference type="GeneID" id="55604485"/>
<feature type="domain" description="Ribose-phosphate pyrophosphokinase N-terminal" evidence="2">
    <location>
        <begin position="11"/>
        <end position="111"/>
    </location>
</feature>
<dbReference type="GO" id="GO:0004749">
    <property type="term" value="F:ribose phosphate diphosphokinase activity"/>
    <property type="evidence" value="ECO:0007669"/>
    <property type="project" value="TreeGrafter"/>
</dbReference>
<protein>
    <submittedName>
        <fullName evidence="3">Putative phosphoribosylpyrophosphate synthetase</fullName>
    </submittedName>
</protein>
<reference evidence="3 4" key="1">
    <citation type="submission" date="2017-07" db="EMBL/GenBank/DDBJ databases">
        <title>In vitro design and evaluation of phage cocktails against multidrug-resistant Aeromonas salmonicida.</title>
        <authorList>
            <person name="Chen L."/>
            <person name="Yuan S."/>
            <person name="Ma Y."/>
        </authorList>
    </citation>
    <scope>NUCLEOTIDE SEQUENCE [LARGE SCALE GENOMIC DNA]</scope>
</reference>
<dbReference type="GO" id="GO:0006015">
    <property type="term" value="P:5-phosphoribose 1-diphosphate biosynthetic process"/>
    <property type="evidence" value="ECO:0007669"/>
    <property type="project" value="TreeGrafter"/>
</dbReference>
<dbReference type="GO" id="GO:0000287">
    <property type="term" value="F:magnesium ion binding"/>
    <property type="evidence" value="ECO:0007669"/>
    <property type="project" value="InterPro"/>
</dbReference>
<keyword evidence="1" id="KW-0545">Nucleotide biosynthesis</keyword>
<dbReference type="KEGG" id="vg:55604485"/>
<dbReference type="PANTHER" id="PTHR10210">
    <property type="entry name" value="RIBOSE-PHOSPHATE DIPHOSPHOKINASE FAMILY MEMBER"/>
    <property type="match status" value="1"/>
</dbReference>
<evidence type="ECO:0000313" key="3">
    <source>
        <dbReference type="EMBL" id="ASU00434.1"/>
    </source>
</evidence>
<dbReference type="GO" id="GO:0006164">
    <property type="term" value="P:purine nucleotide biosynthetic process"/>
    <property type="evidence" value="ECO:0007669"/>
    <property type="project" value="TreeGrafter"/>
</dbReference>
<dbReference type="Pfam" id="PF13793">
    <property type="entry name" value="Pribosyltran_N"/>
    <property type="match status" value="1"/>
</dbReference>
<dbReference type="InterPro" id="IPR005946">
    <property type="entry name" value="Rib-P_diPkinase"/>
</dbReference>
<evidence type="ECO:0000259" key="2">
    <source>
        <dbReference type="Pfam" id="PF13793"/>
    </source>
</evidence>